<accession>A0A8S1KPA8</accession>
<keyword evidence="2" id="KW-1185">Reference proteome</keyword>
<evidence type="ECO:0000313" key="2">
    <source>
        <dbReference type="Proteomes" id="UP000692954"/>
    </source>
</evidence>
<protein>
    <submittedName>
        <fullName evidence="1">Uncharacterized protein</fullName>
    </submittedName>
</protein>
<evidence type="ECO:0000313" key="1">
    <source>
        <dbReference type="EMBL" id="CAD8056241.1"/>
    </source>
</evidence>
<sequence length="79" mass="9311">MHADSFLNNKYSSFNRSLCKIKSYSFQHYSTHKVRPNFKLKIINNDVIMVNQYNQSPKNIQNNNLFSQPITKQSLLKSD</sequence>
<dbReference type="EMBL" id="CAJJDN010000010">
    <property type="protein sequence ID" value="CAD8056241.1"/>
    <property type="molecule type" value="Genomic_DNA"/>
</dbReference>
<dbReference type="AlphaFoldDB" id="A0A8S1KPA8"/>
<proteinExistence type="predicted"/>
<organism evidence="1 2">
    <name type="scientific">Paramecium sonneborni</name>
    <dbReference type="NCBI Taxonomy" id="65129"/>
    <lineage>
        <taxon>Eukaryota</taxon>
        <taxon>Sar</taxon>
        <taxon>Alveolata</taxon>
        <taxon>Ciliophora</taxon>
        <taxon>Intramacronucleata</taxon>
        <taxon>Oligohymenophorea</taxon>
        <taxon>Peniculida</taxon>
        <taxon>Parameciidae</taxon>
        <taxon>Paramecium</taxon>
    </lineage>
</organism>
<comment type="caution">
    <text evidence="1">The sequence shown here is derived from an EMBL/GenBank/DDBJ whole genome shotgun (WGS) entry which is preliminary data.</text>
</comment>
<dbReference type="Proteomes" id="UP000692954">
    <property type="component" value="Unassembled WGS sequence"/>
</dbReference>
<gene>
    <name evidence="1" type="ORF">PSON_ATCC_30995.1.T0100139</name>
</gene>
<reference evidence="1" key="1">
    <citation type="submission" date="2021-01" db="EMBL/GenBank/DDBJ databases">
        <authorList>
            <consortium name="Genoscope - CEA"/>
            <person name="William W."/>
        </authorList>
    </citation>
    <scope>NUCLEOTIDE SEQUENCE</scope>
</reference>
<name>A0A8S1KPA8_9CILI</name>